<sequence length="118" mass="13792">MNSQDDKHKDLQRQEKELQERERAIRLREIEAELYQRQPPLHQTVPLKQQQKSEGWLKQWQKRMVRLGKFAALIVVVVISYKVAVQLAGVIIVGTIAFVSYKLFIESDKSDKSDKSDN</sequence>
<name>A0A6B3N6E7_9CYAN</name>
<keyword evidence="2" id="KW-0472">Membrane</keyword>
<gene>
    <name evidence="3" type="ORF">F6J89_05905</name>
</gene>
<evidence type="ECO:0000313" key="3">
    <source>
        <dbReference type="EMBL" id="NER27170.1"/>
    </source>
</evidence>
<protein>
    <submittedName>
        <fullName evidence="3">DUF3040 domain-containing protein</fullName>
    </submittedName>
</protein>
<keyword evidence="1" id="KW-0175">Coiled coil</keyword>
<accession>A0A6B3N6E7</accession>
<comment type="caution">
    <text evidence="3">The sequence shown here is derived from an EMBL/GenBank/DDBJ whole genome shotgun (WGS) entry which is preliminary data.</text>
</comment>
<reference evidence="3" key="1">
    <citation type="submission" date="2019-11" db="EMBL/GenBank/DDBJ databases">
        <title>Genomic insights into an expanded diversity of filamentous marine cyanobacteria reveals the extraordinary biosynthetic potential of Moorea and Okeania.</title>
        <authorList>
            <person name="Ferreira Leao T."/>
            <person name="Wang M."/>
            <person name="Moss N."/>
            <person name="Da Silva R."/>
            <person name="Sanders J."/>
            <person name="Nurk S."/>
            <person name="Gurevich A."/>
            <person name="Humphrey G."/>
            <person name="Reher R."/>
            <person name="Zhu Q."/>
            <person name="Belda-Ferre P."/>
            <person name="Glukhov E."/>
            <person name="Rex R."/>
            <person name="Dorrestein P.C."/>
            <person name="Knight R."/>
            <person name="Pevzner P."/>
            <person name="Gerwick W.H."/>
            <person name="Gerwick L."/>
        </authorList>
    </citation>
    <scope>NUCLEOTIDE SEQUENCE</scope>
    <source>
        <strain evidence="3">SIO1C4</strain>
    </source>
</reference>
<evidence type="ECO:0000256" key="1">
    <source>
        <dbReference type="SAM" id="Coils"/>
    </source>
</evidence>
<organism evidence="3">
    <name type="scientific">Symploca sp. SIO1C4</name>
    <dbReference type="NCBI Taxonomy" id="2607765"/>
    <lineage>
        <taxon>Bacteria</taxon>
        <taxon>Bacillati</taxon>
        <taxon>Cyanobacteriota</taxon>
        <taxon>Cyanophyceae</taxon>
        <taxon>Coleofasciculales</taxon>
        <taxon>Coleofasciculaceae</taxon>
        <taxon>Symploca</taxon>
    </lineage>
</organism>
<keyword evidence="2" id="KW-0812">Transmembrane</keyword>
<proteinExistence type="predicted"/>
<dbReference type="AlphaFoldDB" id="A0A6B3N6E7"/>
<feature type="transmembrane region" description="Helical" evidence="2">
    <location>
        <begin position="64"/>
        <end position="81"/>
    </location>
</feature>
<dbReference type="EMBL" id="JAAHFQ010000078">
    <property type="protein sequence ID" value="NER27170.1"/>
    <property type="molecule type" value="Genomic_DNA"/>
</dbReference>
<feature type="coiled-coil region" evidence="1">
    <location>
        <begin position="1"/>
        <end position="31"/>
    </location>
</feature>
<keyword evidence="2" id="KW-1133">Transmembrane helix</keyword>
<evidence type="ECO:0000256" key="2">
    <source>
        <dbReference type="SAM" id="Phobius"/>
    </source>
</evidence>